<keyword evidence="7" id="KW-1133">Transmembrane helix</keyword>
<dbReference type="Proteomes" id="UP000182059">
    <property type="component" value="Unassembled WGS sequence"/>
</dbReference>
<evidence type="ECO:0000256" key="4">
    <source>
        <dbReference type="ARBA" id="ARBA00023157"/>
    </source>
</evidence>
<name>A0A1J5G983_9BACT</name>
<accession>A0A1J5G983</accession>
<dbReference type="InterPro" id="IPR036249">
    <property type="entry name" value="Thioredoxin-like_sf"/>
</dbReference>
<dbReference type="EMBL" id="MNYX01000018">
    <property type="protein sequence ID" value="OIP66194.1"/>
    <property type="molecule type" value="Genomic_DNA"/>
</dbReference>
<dbReference type="PANTHER" id="PTHR13887:SF14">
    <property type="entry name" value="DISULFIDE BOND FORMATION PROTEIN D"/>
    <property type="match status" value="1"/>
</dbReference>
<dbReference type="SUPFAM" id="SSF52833">
    <property type="entry name" value="Thioredoxin-like"/>
    <property type="match status" value="1"/>
</dbReference>
<evidence type="ECO:0000259" key="8">
    <source>
        <dbReference type="PROSITE" id="PS51352"/>
    </source>
</evidence>
<evidence type="ECO:0000256" key="3">
    <source>
        <dbReference type="ARBA" id="ARBA00023002"/>
    </source>
</evidence>
<proteinExistence type="inferred from homology"/>
<evidence type="ECO:0000256" key="5">
    <source>
        <dbReference type="ARBA" id="ARBA00023284"/>
    </source>
</evidence>
<comment type="caution">
    <text evidence="9">The sequence shown here is derived from an EMBL/GenBank/DDBJ whole genome shotgun (WGS) entry which is preliminary data.</text>
</comment>
<keyword evidence="7" id="KW-0812">Transmembrane</keyword>
<keyword evidence="2" id="KW-0732">Signal</keyword>
<keyword evidence="4" id="KW-1015">Disulfide bond</keyword>
<feature type="region of interest" description="Disordered" evidence="6">
    <location>
        <begin position="33"/>
        <end position="55"/>
    </location>
</feature>
<keyword evidence="7" id="KW-0472">Membrane</keyword>
<gene>
    <name evidence="9" type="ORF">AUK15_00760</name>
</gene>
<comment type="similarity">
    <text evidence="1">Belongs to the thioredoxin family. DsbA subfamily.</text>
</comment>
<dbReference type="Gene3D" id="3.40.30.10">
    <property type="entry name" value="Glutaredoxin"/>
    <property type="match status" value="1"/>
</dbReference>
<dbReference type="InterPro" id="IPR012336">
    <property type="entry name" value="Thioredoxin-like_fold"/>
</dbReference>
<evidence type="ECO:0000256" key="6">
    <source>
        <dbReference type="SAM" id="MobiDB-lite"/>
    </source>
</evidence>
<dbReference type="PROSITE" id="PS51352">
    <property type="entry name" value="THIOREDOXIN_2"/>
    <property type="match status" value="1"/>
</dbReference>
<sequence>MDTQKRIIIWFSAALIVAIAGIGAYHVATGAPAEPPRKDGTMSIPLDESDWTKGSKTPKATFTEYSDFQCPACGSYYPMLEEMFAEYKDQISFTYRHFPLPQHKNALPAAYASEAAGKQGKFWEMADMLFKNQDEWSESVTAQIIFEGYAKKIGLNIDQYKADVKSDAVKAKVERDLKSAKLSRVDHTPTFFINGKLSDNPRSAQELKALIDYAITHP</sequence>
<feature type="domain" description="Thioredoxin" evidence="8">
    <location>
        <begin position="22"/>
        <end position="216"/>
    </location>
</feature>
<evidence type="ECO:0000256" key="7">
    <source>
        <dbReference type="SAM" id="Phobius"/>
    </source>
</evidence>
<reference evidence="9 10" key="1">
    <citation type="journal article" date="2016" name="Environ. Microbiol.">
        <title>Genomic resolution of a cold subsurface aquifer community provides metabolic insights for novel microbes adapted to high CO concentrations.</title>
        <authorList>
            <person name="Probst A.J."/>
            <person name="Castelle C.J."/>
            <person name="Singh A."/>
            <person name="Brown C.T."/>
            <person name="Anantharaman K."/>
            <person name="Sharon I."/>
            <person name="Hug L.A."/>
            <person name="Burstein D."/>
            <person name="Emerson J.B."/>
            <person name="Thomas B.C."/>
            <person name="Banfield J.F."/>
        </authorList>
    </citation>
    <scope>NUCLEOTIDE SEQUENCE [LARGE SCALE GENOMIC DNA]</scope>
    <source>
        <strain evidence="9">CG2_30_43_9</strain>
    </source>
</reference>
<evidence type="ECO:0000256" key="1">
    <source>
        <dbReference type="ARBA" id="ARBA00005791"/>
    </source>
</evidence>
<dbReference type="Pfam" id="PF13462">
    <property type="entry name" value="Thioredoxin_4"/>
    <property type="match status" value="1"/>
</dbReference>
<evidence type="ECO:0000256" key="2">
    <source>
        <dbReference type="ARBA" id="ARBA00022729"/>
    </source>
</evidence>
<dbReference type="PANTHER" id="PTHR13887">
    <property type="entry name" value="GLUTATHIONE S-TRANSFERASE KAPPA"/>
    <property type="match status" value="1"/>
</dbReference>
<organism evidence="9 10">
    <name type="scientific">Candidatus Nomurabacteria bacterium CG2_30_43_9</name>
    <dbReference type="NCBI Taxonomy" id="1805283"/>
    <lineage>
        <taxon>Bacteria</taxon>
        <taxon>Candidatus Nomuraibacteriota</taxon>
    </lineage>
</organism>
<evidence type="ECO:0000313" key="10">
    <source>
        <dbReference type="Proteomes" id="UP000182059"/>
    </source>
</evidence>
<dbReference type="AlphaFoldDB" id="A0A1J5G983"/>
<evidence type="ECO:0000313" key="9">
    <source>
        <dbReference type="EMBL" id="OIP66194.1"/>
    </source>
</evidence>
<feature type="transmembrane region" description="Helical" evidence="7">
    <location>
        <begin position="7"/>
        <end position="28"/>
    </location>
</feature>
<dbReference type="GO" id="GO:0016491">
    <property type="term" value="F:oxidoreductase activity"/>
    <property type="evidence" value="ECO:0007669"/>
    <property type="project" value="UniProtKB-KW"/>
</dbReference>
<protein>
    <recommendedName>
        <fullName evidence="8">Thioredoxin domain-containing protein</fullName>
    </recommendedName>
</protein>
<keyword evidence="5" id="KW-0676">Redox-active center</keyword>
<keyword evidence="3" id="KW-0560">Oxidoreductase</keyword>
<dbReference type="InterPro" id="IPR013766">
    <property type="entry name" value="Thioredoxin_domain"/>
</dbReference>